<dbReference type="PANTHER" id="PTHR42731:SF1">
    <property type="entry name" value="RADICAL SAM DOMAIN PROTEIN"/>
    <property type="match status" value="1"/>
</dbReference>
<gene>
    <name evidence="3" type="ORF">CHC_T00001933001</name>
</gene>
<dbReference type="InterPro" id="IPR007197">
    <property type="entry name" value="rSAM"/>
</dbReference>
<dbReference type="GO" id="GO:0003824">
    <property type="term" value="F:catalytic activity"/>
    <property type="evidence" value="ECO:0007669"/>
    <property type="project" value="InterPro"/>
</dbReference>
<evidence type="ECO:0000256" key="1">
    <source>
        <dbReference type="SAM" id="MobiDB-lite"/>
    </source>
</evidence>
<evidence type="ECO:0000313" key="4">
    <source>
        <dbReference type="Proteomes" id="UP000012073"/>
    </source>
</evidence>
<dbReference type="GeneID" id="17320863"/>
<dbReference type="Gene3D" id="3.40.50.280">
    <property type="entry name" value="Cobalamin-binding domain"/>
    <property type="match status" value="1"/>
</dbReference>
<protein>
    <recommendedName>
        <fullName evidence="2">Radical SAM domain-containing protein</fullName>
    </recommendedName>
</protein>
<accession>R7Q661</accession>
<dbReference type="SFLD" id="SFLDS00029">
    <property type="entry name" value="Radical_SAM"/>
    <property type="match status" value="1"/>
</dbReference>
<dbReference type="OrthoDB" id="2013947at2759"/>
<dbReference type="EMBL" id="HG001642">
    <property type="protein sequence ID" value="CDF33343.1"/>
    <property type="molecule type" value="Genomic_DNA"/>
</dbReference>
<dbReference type="Proteomes" id="UP000012073">
    <property type="component" value="Unassembled WGS sequence"/>
</dbReference>
<sequence>MESPLPCLTSWRDCNQLKLKSTRFPVLVIARKLKAYKERTPFMSAFVSHMLAPCLGTFVGRQQETSLKREHSTKRRGLSPKCSAATSVPHGMRRSNMQEWQRDETLFFDRSVALVGREADEAVSIVYAYPNTYAVGICSLGYQIVWAMLSGLKRAHVTRLFTDAMEPLPYQADLVGFSLSWELDYVGIFAQLEFVGIPRRAVQRSETDPIVFGGGPVLTANPEPFAEFFDIILLGDGENTIPEFVEAFRECKGLSRTKKLEMLAQVPGVYAPSLYEVQYESATGPLKSICAKQSTSDVQIPESLQKATYRGKSLATSTVVTPRCAWENIFMVEAVRSCPEMCAFCLASYVTLPFRAAPVQDSLIPAVDRALTATNRIGILGASVTQHPQFDQLLSLLRESKYDGMRLSLSSVRTNTVTEALAQTLVARGSKSITVAVESGSERLRKVSCFAGSQGYIAFLHTLCAVIP</sequence>
<dbReference type="Gene3D" id="3.80.30.20">
    <property type="entry name" value="tm_1862 like domain"/>
    <property type="match status" value="1"/>
</dbReference>
<dbReference type="InterPro" id="IPR045784">
    <property type="entry name" value="Radical_SAM_N2"/>
</dbReference>
<reference evidence="4" key="1">
    <citation type="journal article" date="2013" name="Proc. Natl. Acad. Sci. U.S.A.">
        <title>Genome structure and metabolic features in the red seaweed Chondrus crispus shed light on evolution of the Archaeplastida.</title>
        <authorList>
            <person name="Collen J."/>
            <person name="Porcel B."/>
            <person name="Carre W."/>
            <person name="Ball S.G."/>
            <person name="Chaparro C."/>
            <person name="Tonon T."/>
            <person name="Barbeyron T."/>
            <person name="Michel G."/>
            <person name="Noel B."/>
            <person name="Valentin K."/>
            <person name="Elias M."/>
            <person name="Artiguenave F."/>
            <person name="Arun A."/>
            <person name="Aury J.M."/>
            <person name="Barbosa-Neto J.F."/>
            <person name="Bothwell J.H."/>
            <person name="Bouget F.Y."/>
            <person name="Brillet L."/>
            <person name="Cabello-Hurtado F."/>
            <person name="Capella-Gutierrez S."/>
            <person name="Charrier B."/>
            <person name="Cladiere L."/>
            <person name="Cock J.M."/>
            <person name="Coelho S.M."/>
            <person name="Colleoni C."/>
            <person name="Czjzek M."/>
            <person name="Da Silva C."/>
            <person name="Delage L."/>
            <person name="Denoeud F."/>
            <person name="Deschamps P."/>
            <person name="Dittami S.M."/>
            <person name="Gabaldon T."/>
            <person name="Gachon C.M."/>
            <person name="Groisillier A."/>
            <person name="Herve C."/>
            <person name="Jabbari K."/>
            <person name="Katinka M."/>
            <person name="Kloareg B."/>
            <person name="Kowalczyk N."/>
            <person name="Labadie K."/>
            <person name="Leblanc C."/>
            <person name="Lopez P.J."/>
            <person name="McLachlan D.H."/>
            <person name="Meslet-Cladiere L."/>
            <person name="Moustafa A."/>
            <person name="Nehr Z."/>
            <person name="Nyvall Collen P."/>
            <person name="Panaud O."/>
            <person name="Partensky F."/>
            <person name="Poulain J."/>
            <person name="Rensing S.A."/>
            <person name="Rousvoal S."/>
            <person name="Samson G."/>
            <person name="Symeonidi A."/>
            <person name="Weissenbach J."/>
            <person name="Zambounis A."/>
            <person name="Wincker P."/>
            <person name="Boyen C."/>
        </authorList>
    </citation>
    <scope>NUCLEOTIDE SEQUENCE [LARGE SCALE GENOMIC DNA]</scope>
    <source>
        <strain evidence="4">cv. Stackhouse</strain>
    </source>
</reference>
<dbReference type="Gramene" id="CDF33343">
    <property type="protein sequence ID" value="CDF33343"/>
    <property type="gene ID" value="CHC_T00001933001"/>
</dbReference>
<keyword evidence="4" id="KW-1185">Reference proteome</keyword>
<evidence type="ECO:0000313" key="3">
    <source>
        <dbReference type="EMBL" id="CDF33343.1"/>
    </source>
</evidence>
<proteinExistence type="predicted"/>
<feature type="region of interest" description="Disordered" evidence="1">
    <location>
        <begin position="65"/>
        <end position="89"/>
    </location>
</feature>
<dbReference type="InterPro" id="IPR058240">
    <property type="entry name" value="rSAM_sf"/>
</dbReference>
<dbReference type="PhylomeDB" id="R7Q661"/>
<organism evidence="3 4">
    <name type="scientific">Chondrus crispus</name>
    <name type="common">Carrageen Irish moss</name>
    <name type="synonym">Polymorpha crispa</name>
    <dbReference type="NCBI Taxonomy" id="2769"/>
    <lineage>
        <taxon>Eukaryota</taxon>
        <taxon>Rhodophyta</taxon>
        <taxon>Florideophyceae</taxon>
        <taxon>Rhodymeniophycidae</taxon>
        <taxon>Gigartinales</taxon>
        <taxon>Gigartinaceae</taxon>
        <taxon>Chondrus</taxon>
    </lineage>
</organism>
<dbReference type="SFLD" id="SFLDG01082">
    <property type="entry name" value="B12-binding_domain_containing"/>
    <property type="match status" value="1"/>
</dbReference>
<dbReference type="AlphaFoldDB" id="R7Q661"/>
<feature type="domain" description="Radical SAM" evidence="2">
    <location>
        <begin position="124"/>
        <end position="272"/>
    </location>
</feature>
<evidence type="ECO:0000259" key="2">
    <source>
        <dbReference type="Pfam" id="PF19864"/>
    </source>
</evidence>
<dbReference type="InterPro" id="IPR023404">
    <property type="entry name" value="rSAM_horseshoe"/>
</dbReference>
<name>R7Q661_CHOCR</name>
<dbReference type="GO" id="GO:0051536">
    <property type="term" value="F:iron-sulfur cluster binding"/>
    <property type="evidence" value="ECO:0007669"/>
    <property type="project" value="InterPro"/>
</dbReference>
<dbReference type="Pfam" id="PF19864">
    <property type="entry name" value="Radical_SAM_N2"/>
    <property type="match status" value="1"/>
</dbReference>
<dbReference type="RefSeq" id="XP_005713146.1">
    <property type="nucleotide sequence ID" value="XM_005713089.1"/>
</dbReference>
<dbReference type="KEGG" id="ccp:CHC_T00001933001"/>
<dbReference type="SUPFAM" id="SSF102114">
    <property type="entry name" value="Radical SAM enzymes"/>
    <property type="match status" value="1"/>
</dbReference>
<dbReference type="PANTHER" id="PTHR42731">
    <property type="entry name" value="SLL1084 PROTEIN"/>
    <property type="match status" value="1"/>
</dbReference>